<proteinExistence type="predicted"/>
<dbReference type="OMA" id="HMRIPTD"/>
<keyword evidence="3" id="KW-1185">Reference proteome</keyword>
<dbReference type="InterPro" id="IPR012967">
    <property type="entry name" value="COMT_dimerisation"/>
</dbReference>
<dbReference type="InterPro" id="IPR036390">
    <property type="entry name" value="WH_DNA-bd_sf"/>
</dbReference>
<dbReference type="InterPro" id="IPR036388">
    <property type="entry name" value="WH-like_DNA-bd_sf"/>
</dbReference>
<protein>
    <recommendedName>
        <fullName evidence="1">O-methyltransferase dimerisation domain-containing protein</fullName>
    </recommendedName>
</protein>
<dbReference type="Proteomes" id="UP000324705">
    <property type="component" value="Chromosome 7B"/>
</dbReference>
<feature type="domain" description="O-methyltransferase dimerisation" evidence="1">
    <location>
        <begin position="23"/>
        <end position="72"/>
    </location>
</feature>
<dbReference type="SUPFAM" id="SSF46785">
    <property type="entry name" value="Winged helix' DNA-binding domain"/>
    <property type="match status" value="1"/>
</dbReference>
<dbReference type="Pfam" id="PF08100">
    <property type="entry name" value="Dimerisation"/>
    <property type="match status" value="1"/>
</dbReference>
<dbReference type="GO" id="GO:0046983">
    <property type="term" value="F:protein dimerization activity"/>
    <property type="evidence" value="ECO:0007669"/>
    <property type="project" value="InterPro"/>
</dbReference>
<dbReference type="AlphaFoldDB" id="A0A9R1A5D7"/>
<dbReference type="Gramene" id="TRITD7Bv1G146210.1">
    <property type="protein sequence ID" value="TRITD7Bv1G146210.1"/>
    <property type="gene ID" value="TRITD7Bv1G146210"/>
</dbReference>
<evidence type="ECO:0000259" key="1">
    <source>
        <dbReference type="Pfam" id="PF08100"/>
    </source>
</evidence>
<evidence type="ECO:0000313" key="2">
    <source>
        <dbReference type="EMBL" id="VAI89474.1"/>
    </source>
</evidence>
<dbReference type="Gene3D" id="1.10.10.10">
    <property type="entry name" value="Winged helix-like DNA-binding domain superfamily/Winged helix DNA-binding domain"/>
    <property type="match status" value="1"/>
</dbReference>
<name>A0A9R1A5D7_TRITD</name>
<reference evidence="2 3" key="1">
    <citation type="submission" date="2017-09" db="EMBL/GenBank/DDBJ databases">
        <authorList>
            <consortium name="International Durum Wheat Genome Sequencing Consortium (IDWGSC)"/>
            <person name="Milanesi L."/>
        </authorList>
    </citation>
    <scope>NUCLEOTIDE SEQUENCE [LARGE SCALE GENOMIC DNA]</scope>
    <source>
        <strain evidence="3">cv. Svevo</strain>
    </source>
</reference>
<sequence length="75" mass="8131">MAAHMRIPTDTQPIKAQADLQRHSLTYLTSMSLRCAIELGIPTMIQRLGDTASLPDLMAALSLPPPKAPFLSCVL</sequence>
<evidence type="ECO:0000313" key="3">
    <source>
        <dbReference type="Proteomes" id="UP000324705"/>
    </source>
</evidence>
<accession>A0A9R1A5D7</accession>
<dbReference type="EMBL" id="LT934124">
    <property type="protein sequence ID" value="VAI89474.1"/>
    <property type="molecule type" value="Genomic_DNA"/>
</dbReference>
<gene>
    <name evidence="2" type="ORF">TRITD_7Bv1G146210</name>
</gene>
<organism evidence="2 3">
    <name type="scientific">Triticum turgidum subsp. durum</name>
    <name type="common">Durum wheat</name>
    <name type="synonym">Triticum durum</name>
    <dbReference type="NCBI Taxonomy" id="4567"/>
    <lineage>
        <taxon>Eukaryota</taxon>
        <taxon>Viridiplantae</taxon>
        <taxon>Streptophyta</taxon>
        <taxon>Embryophyta</taxon>
        <taxon>Tracheophyta</taxon>
        <taxon>Spermatophyta</taxon>
        <taxon>Magnoliopsida</taxon>
        <taxon>Liliopsida</taxon>
        <taxon>Poales</taxon>
        <taxon>Poaceae</taxon>
        <taxon>BOP clade</taxon>
        <taxon>Pooideae</taxon>
        <taxon>Triticodae</taxon>
        <taxon>Triticeae</taxon>
        <taxon>Triticinae</taxon>
        <taxon>Triticum</taxon>
    </lineage>
</organism>